<accession>A0A7J8HXZ5</accession>
<feature type="domain" description="BRWD/PHIP ancillary-like" evidence="1">
    <location>
        <begin position="29"/>
        <end position="165"/>
    </location>
</feature>
<dbReference type="Proteomes" id="UP000550707">
    <property type="component" value="Unassembled WGS sequence"/>
</dbReference>
<protein>
    <submittedName>
        <fullName evidence="2">Bromodomain and WD repeat domain containing 1</fullName>
    </submittedName>
</protein>
<dbReference type="EMBL" id="JACASF010000005">
    <property type="protein sequence ID" value="KAF6477193.1"/>
    <property type="molecule type" value="Genomic_DNA"/>
</dbReference>
<dbReference type="GO" id="GO:0008360">
    <property type="term" value="P:regulation of cell shape"/>
    <property type="evidence" value="ECO:0007669"/>
    <property type="project" value="TreeGrafter"/>
</dbReference>
<keyword evidence="3" id="KW-1185">Reference proteome</keyword>
<reference evidence="2 3" key="1">
    <citation type="journal article" date="2020" name="Nature">
        <title>Six reference-quality genomes reveal evolution of bat adaptations.</title>
        <authorList>
            <person name="Jebb D."/>
            <person name="Huang Z."/>
            <person name="Pippel M."/>
            <person name="Hughes G.M."/>
            <person name="Lavrichenko K."/>
            <person name="Devanna P."/>
            <person name="Winkler S."/>
            <person name="Jermiin L.S."/>
            <person name="Skirmuntt E.C."/>
            <person name="Katzourakis A."/>
            <person name="Burkitt-Gray L."/>
            <person name="Ray D.A."/>
            <person name="Sullivan K.A.M."/>
            <person name="Roscito J.G."/>
            <person name="Kirilenko B.M."/>
            <person name="Davalos L.M."/>
            <person name="Corthals A.P."/>
            <person name="Power M.L."/>
            <person name="Jones G."/>
            <person name="Ransome R.D."/>
            <person name="Dechmann D.K.N."/>
            <person name="Locatelli A.G."/>
            <person name="Puechmaille S.J."/>
            <person name="Fedrigo O."/>
            <person name="Jarvis E.D."/>
            <person name="Hiller M."/>
            <person name="Vernes S.C."/>
            <person name="Myers E.W."/>
            <person name="Teeling E.C."/>
        </authorList>
    </citation>
    <scope>NUCLEOTIDE SEQUENCE [LARGE SCALE GENOMIC DNA]</scope>
    <source>
        <strain evidence="2">MMolMol1</strain>
        <tissue evidence="2">Muscle</tissue>
    </source>
</reference>
<evidence type="ECO:0000313" key="3">
    <source>
        <dbReference type="Proteomes" id="UP000550707"/>
    </source>
</evidence>
<dbReference type="Pfam" id="PF25313">
    <property type="entry name" value="BRWD_AD"/>
    <property type="match status" value="1"/>
</dbReference>
<dbReference type="InterPro" id="IPR057451">
    <property type="entry name" value="BRWD/PHIP_AD"/>
</dbReference>
<comment type="caution">
    <text evidence="2">The sequence shown here is derived from an EMBL/GenBank/DDBJ whole genome shotgun (WGS) entry which is preliminary data.</text>
</comment>
<dbReference type="InterPro" id="IPR052060">
    <property type="entry name" value="Bromo_WD_repeat"/>
</dbReference>
<dbReference type="GO" id="GO:0007010">
    <property type="term" value="P:cytoskeleton organization"/>
    <property type="evidence" value="ECO:0007669"/>
    <property type="project" value="TreeGrafter"/>
</dbReference>
<dbReference type="PANTHER" id="PTHR16266:SF26">
    <property type="entry name" value="BROMODOMAIN AND WD REPEAT-CONTAINING PROTEIN 1"/>
    <property type="match status" value="1"/>
</dbReference>
<dbReference type="AlphaFoldDB" id="A0A7J8HXZ5"/>
<gene>
    <name evidence="2" type="ORF">HJG59_001593</name>
</gene>
<proteinExistence type="predicted"/>
<dbReference type="GO" id="GO:0006357">
    <property type="term" value="P:regulation of transcription by RNA polymerase II"/>
    <property type="evidence" value="ECO:0007669"/>
    <property type="project" value="TreeGrafter"/>
</dbReference>
<sequence>MTPAELANMEHLYEFHPPVWITDTTLRKSPFVPQMGDEVIYFRQGHEAYIEAVRRNNIYELNPNKEPWRKIDLRDQELVKIVGIRYEVGPPTLCCLKLAFIDPATGKLMDKYFSIRYHDMPDVIDFLVLRQFYDEARQRNWQSCKSILSEFYISLEINLSFDWWMQADICILERNLSDYKFILLRA</sequence>
<organism evidence="2 3">
    <name type="scientific">Molossus molossus</name>
    <name type="common">Pallas' mastiff bat</name>
    <name type="synonym">Vespertilio molossus</name>
    <dbReference type="NCBI Taxonomy" id="27622"/>
    <lineage>
        <taxon>Eukaryota</taxon>
        <taxon>Metazoa</taxon>
        <taxon>Chordata</taxon>
        <taxon>Craniata</taxon>
        <taxon>Vertebrata</taxon>
        <taxon>Euteleostomi</taxon>
        <taxon>Mammalia</taxon>
        <taxon>Eutheria</taxon>
        <taxon>Laurasiatheria</taxon>
        <taxon>Chiroptera</taxon>
        <taxon>Yangochiroptera</taxon>
        <taxon>Molossidae</taxon>
        <taxon>Molossus</taxon>
    </lineage>
</organism>
<evidence type="ECO:0000259" key="1">
    <source>
        <dbReference type="Pfam" id="PF25313"/>
    </source>
</evidence>
<name>A0A7J8HXZ5_MOLMO</name>
<evidence type="ECO:0000313" key="2">
    <source>
        <dbReference type="EMBL" id="KAF6477193.1"/>
    </source>
</evidence>
<dbReference type="GO" id="GO:0005634">
    <property type="term" value="C:nucleus"/>
    <property type="evidence" value="ECO:0007669"/>
    <property type="project" value="TreeGrafter"/>
</dbReference>
<dbReference type="PANTHER" id="PTHR16266">
    <property type="entry name" value="WD REPEAT DOMAIN 9"/>
    <property type="match status" value="1"/>
</dbReference>